<evidence type="ECO:0000256" key="1">
    <source>
        <dbReference type="ARBA" id="ARBA00004141"/>
    </source>
</evidence>
<feature type="transmembrane region" description="Helical" evidence="7">
    <location>
        <begin position="310"/>
        <end position="327"/>
    </location>
</feature>
<gene>
    <name evidence="9" type="ORF">TRUGW13939_11661</name>
</gene>
<evidence type="ECO:0000256" key="3">
    <source>
        <dbReference type="ARBA" id="ARBA00022448"/>
    </source>
</evidence>
<feature type="transmembrane region" description="Helical" evidence="7">
    <location>
        <begin position="173"/>
        <end position="195"/>
    </location>
</feature>
<dbReference type="PANTHER" id="PTHR48022">
    <property type="entry name" value="PLASTIDIC GLUCOSE TRANSPORTER 4"/>
    <property type="match status" value="1"/>
</dbReference>
<dbReference type="InterPro" id="IPR005828">
    <property type="entry name" value="MFS_sugar_transport-like"/>
</dbReference>
<evidence type="ECO:0000259" key="8">
    <source>
        <dbReference type="PROSITE" id="PS50850"/>
    </source>
</evidence>
<dbReference type="RefSeq" id="XP_035350659.1">
    <property type="nucleotide sequence ID" value="XM_035494766.1"/>
</dbReference>
<evidence type="ECO:0000256" key="6">
    <source>
        <dbReference type="ARBA" id="ARBA00023136"/>
    </source>
</evidence>
<evidence type="ECO:0000256" key="2">
    <source>
        <dbReference type="ARBA" id="ARBA00010992"/>
    </source>
</evidence>
<dbReference type="PANTHER" id="PTHR48022:SF52">
    <property type="entry name" value="SUGAR TRANSPORTER, PUTATIVE-RELATED"/>
    <property type="match status" value="1"/>
</dbReference>
<evidence type="ECO:0000256" key="7">
    <source>
        <dbReference type="SAM" id="Phobius"/>
    </source>
</evidence>
<evidence type="ECO:0000313" key="9">
    <source>
        <dbReference type="EMBL" id="QKX64486.1"/>
    </source>
</evidence>
<keyword evidence="4 7" id="KW-0812">Transmembrane</keyword>
<keyword evidence="10" id="KW-1185">Reference proteome</keyword>
<dbReference type="FunFam" id="1.20.1250.20:FF:000134">
    <property type="entry name" value="MFS sugar transporter protein"/>
    <property type="match status" value="1"/>
</dbReference>
<feature type="transmembrane region" description="Helical" evidence="7">
    <location>
        <begin position="275"/>
        <end position="298"/>
    </location>
</feature>
<dbReference type="Gene3D" id="1.20.1250.20">
    <property type="entry name" value="MFS general substrate transporter like domains"/>
    <property type="match status" value="1"/>
</dbReference>
<dbReference type="SUPFAM" id="SSF103473">
    <property type="entry name" value="MFS general substrate transporter"/>
    <property type="match status" value="1"/>
</dbReference>
<comment type="similarity">
    <text evidence="2">Belongs to the major facilitator superfamily. Sugar transporter (TC 2.A.1.1) family.</text>
</comment>
<keyword evidence="3" id="KW-0813">Transport</keyword>
<dbReference type="InterPro" id="IPR020846">
    <property type="entry name" value="MFS_dom"/>
</dbReference>
<proteinExistence type="inferred from homology"/>
<dbReference type="Pfam" id="PF00083">
    <property type="entry name" value="Sugar_tr"/>
    <property type="match status" value="1"/>
</dbReference>
<dbReference type="KEGG" id="trg:TRUGW13939_11661"/>
<dbReference type="Proteomes" id="UP000509510">
    <property type="component" value="Chromosome VI"/>
</dbReference>
<dbReference type="GeneID" id="55999138"/>
<dbReference type="AlphaFoldDB" id="A0A7H8RDZ9"/>
<dbReference type="GO" id="GO:0005351">
    <property type="term" value="F:carbohydrate:proton symporter activity"/>
    <property type="evidence" value="ECO:0007669"/>
    <property type="project" value="TreeGrafter"/>
</dbReference>
<comment type="subcellular location">
    <subcellularLocation>
        <location evidence="1">Membrane</location>
        <topology evidence="1">Multi-pass membrane protein</topology>
    </subcellularLocation>
</comment>
<feature type="transmembrane region" description="Helical" evidence="7">
    <location>
        <begin position="58"/>
        <end position="76"/>
    </location>
</feature>
<feature type="domain" description="Major facilitator superfamily (MFS) profile" evidence="8">
    <location>
        <begin position="1"/>
        <end position="362"/>
    </location>
</feature>
<feature type="transmembrane region" description="Helical" evidence="7">
    <location>
        <begin position="12"/>
        <end position="31"/>
    </location>
</feature>
<feature type="transmembrane region" description="Helical" evidence="7">
    <location>
        <begin position="215"/>
        <end position="233"/>
    </location>
</feature>
<name>A0A7H8RDZ9_TALRU</name>
<keyword evidence="6 7" id="KW-0472">Membrane</keyword>
<dbReference type="OrthoDB" id="6133115at2759"/>
<keyword evidence="5 7" id="KW-1133">Transmembrane helix</keyword>
<dbReference type="EMBL" id="CP055903">
    <property type="protein sequence ID" value="QKX64486.1"/>
    <property type="molecule type" value="Genomic_DNA"/>
</dbReference>
<protein>
    <recommendedName>
        <fullName evidence="8">Major facilitator superfamily (MFS) profile domain-containing protein</fullName>
    </recommendedName>
</protein>
<dbReference type="GO" id="GO:0016020">
    <property type="term" value="C:membrane"/>
    <property type="evidence" value="ECO:0007669"/>
    <property type="project" value="UniProtKB-SubCell"/>
</dbReference>
<reference evidence="10" key="1">
    <citation type="submission" date="2020-06" db="EMBL/GenBank/DDBJ databases">
        <title>A chromosome-scale genome assembly of Talaromyces rugulosus W13939.</title>
        <authorList>
            <person name="Wang B."/>
            <person name="Guo L."/>
            <person name="Ye K."/>
            <person name="Wang L."/>
        </authorList>
    </citation>
    <scope>NUCLEOTIDE SEQUENCE [LARGE SCALE GENOMIC DNA]</scope>
    <source>
        <strain evidence="10">W13939</strain>
    </source>
</reference>
<organism evidence="9 10">
    <name type="scientific">Talaromyces rugulosus</name>
    <name type="common">Penicillium rugulosum</name>
    <dbReference type="NCBI Taxonomy" id="121627"/>
    <lineage>
        <taxon>Eukaryota</taxon>
        <taxon>Fungi</taxon>
        <taxon>Dikarya</taxon>
        <taxon>Ascomycota</taxon>
        <taxon>Pezizomycotina</taxon>
        <taxon>Eurotiomycetes</taxon>
        <taxon>Eurotiomycetidae</taxon>
        <taxon>Eurotiales</taxon>
        <taxon>Trichocomaceae</taxon>
        <taxon>Talaromyces</taxon>
        <taxon>Talaromyces sect. Islandici</taxon>
    </lineage>
</organism>
<sequence length="402" mass="44794">MLFATIIEASYIKIWVIFGTRVMLGIGAGFMQSTAPSLITDVAHPRYRAAVTSLYQTGWYWGAVLSGVMTIGMLSVNGEWSFRWPFLLQALFPTIQLIALCIIPESPRWLVAKGRQEQALALLADYHGNGDKNNPLVQRELQDMVANISREAAMKDHAGWKAFFKTRGNLHRFAICVFSGIISEWVGNCVITFYLAPVLISIGVDNPRAQASVNLGLQLWNAATSACGALLSTRFGRRTLWMSSISVMFFFFSLITCFSGLFIERHLISAGVAVLPMLFLFYAGYNLACSTISVAYALDILPFYLRSKGVSLFFTVDAAAASLSQYINPIAFNALSWKFYFVYLGCLFSFLWVVYFLFPETKDCLREEIAVIFDGPKAAADSDMILLRNNSVQTETDEEKGL</sequence>
<evidence type="ECO:0000313" key="10">
    <source>
        <dbReference type="Proteomes" id="UP000509510"/>
    </source>
</evidence>
<evidence type="ECO:0000256" key="4">
    <source>
        <dbReference type="ARBA" id="ARBA00022692"/>
    </source>
</evidence>
<dbReference type="InterPro" id="IPR050360">
    <property type="entry name" value="MFS_Sugar_Transporters"/>
</dbReference>
<dbReference type="InterPro" id="IPR036259">
    <property type="entry name" value="MFS_trans_sf"/>
</dbReference>
<evidence type="ECO:0000256" key="5">
    <source>
        <dbReference type="ARBA" id="ARBA00022989"/>
    </source>
</evidence>
<dbReference type="PROSITE" id="PS50850">
    <property type="entry name" value="MFS"/>
    <property type="match status" value="1"/>
</dbReference>
<accession>A0A7H8RDZ9</accession>
<feature type="transmembrane region" description="Helical" evidence="7">
    <location>
        <begin position="240"/>
        <end position="263"/>
    </location>
</feature>
<feature type="transmembrane region" description="Helical" evidence="7">
    <location>
        <begin position="339"/>
        <end position="358"/>
    </location>
</feature>